<dbReference type="EMBL" id="GBXM01032749">
    <property type="protein sequence ID" value="JAH75828.1"/>
    <property type="molecule type" value="Transcribed_RNA"/>
</dbReference>
<accession>A0A0E9VF69</accession>
<sequence length="20" mass="2528">MMQELYFLGTHWKEFIDLLL</sequence>
<protein>
    <submittedName>
        <fullName evidence="1">Uncharacterized protein</fullName>
    </submittedName>
</protein>
<reference evidence="1" key="1">
    <citation type="submission" date="2014-11" db="EMBL/GenBank/DDBJ databases">
        <authorList>
            <person name="Amaro Gonzalez C."/>
        </authorList>
    </citation>
    <scope>NUCLEOTIDE SEQUENCE</scope>
</reference>
<proteinExistence type="predicted"/>
<dbReference type="AlphaFoldDB" id="A0A0E9VF69"/>
<evidence type="ECO:0000313" key="1">
    <source>
        <dbReference type="EMBL" id="JAH75828.1"/>
    </source>
</evidence>
<name>A0A0E9VF69_ANGAN</name>
<reference evidence="1" key="2">
    <citation type="journal article" date="2015" name="Fish Shellfish Immunol.">
        <title>Early steps in the European eel (Anguilla anguilla)-Vibrio vulnificus interaction in the gills: Role of the RtxA13 toxin.</title>
        <authorList>
            <person name="Callol A."/>
            <person name="Pajuelo D."/>
            <person name="Ebbesson L."/>
            <person name="Teles M."/>
            <person name="MacKenzie S."/>
            <person name="Amaro C."/>
        </authorList>
    </citation>
    <scope>NUCLEOTIDE SEQUENCE</scope>
</reference>
<organism evidence="1">
    <name type="scientific">Anguilla anguilla</name>
    <name type="common">European freshwater eel</name>
    <name type="synonym">Muraena anguilla</name>
    <dbReference type="NCBI Taxonomy" id="7936"/>
    <lineage>
        <taxon>Eukaryota</taxon>
        <taxon>Metazoa</taxon>
        <taxon>Chordata</taxon>
        <taxon>Craniata</taxon>
        <taxon>Vertebrata</taxon>
        <taxon>Euteleostomi</taxon>
        <taxon>Actinopterygii</taxon>
        <taxon>Neopterygii</taxon>
        <taxon>Teleostei</taxon>
        <taxon>Anguilliformes</taxon>
        <taxon>Anguillidae</taxon>
        <taxon>Anguilla</taxon>
    </lineage>
</organism>